<proteinExistence type="predicted"/>
<feature type="domain" description="Glycosyl transferase family 1" evidence="1">
    <location>
        <begin position="156"/>
        <end position="316"/>
    </location>
</feature>
<dbReference type="Pfam" id="PF00534">
    <property type="entry name" value="Glycos_transf_1"/>
    <property type="match status" value="1"/>
</dbReference>
<dbReference type="STRING" id="930129.SAMN05216352_101564"/>
<dbReference type="InterPro" id="IPR052622">
    <property type="entry name" value="Glycosyltransferase_G1"/>
</dbReference>
<dbReference type="PANTHER" id="PTHR46660">
    <property type="match status" value="1"/>
</dbReference>
<dbReference type="GO" id="GO:0016757">
    <property type="term" value="F:glycosyltransferase activity"/>
    <property type="evidence" value="ECO:0007669"/>
    <property type="project" value="InterPro"/>
</dbReference>
<dbReference type="InterPro" id="IPR001296">
    <property type="entry name" value="Glyco_trans_1"/>
</dbReference>
<protein>
    <submittedName>
        <fullName evidence="2">Glycosyl transferases group 1</fullName>
    </submittedName>
</protein>
<keyword evidence="3" id="KW-1185">Reference proteome</keyword>
<dbReference type="CDD" id="cd03801">
    <property type="entry name" value="GT4_PimA-like"/>
    <property type="match status" value="1"/>
</dbReference>
<dbReference type="RefSeq" id="WP_091580541.1">
    <property type="nucleotide sequence ID" value="NZ_FNDU01000001.1"/>
</dbReference>
<organism evidence="2 3">
    <name type="scientific">Alteribacillus bidgolensis</name>
    <dbReference type="NCBI Taxonomy" id="930129"/>
    <lineage>
        <taxon>Bacteria</taxon>
        <taxon>Bacillati</taxon>
        <taxon>Bacillota</taxon>
        <taxon>Bacilli</taxon>
        <taxon>Bacillales</taxon>
        <taxon>Bacillaceae</taxon>
        <taxon>Alteribacillus</taxon>
    </lineage>
</organism>
<evidence type="ECO:0000259" key="1">
    <source>
        <dbReference type="Pfam" id="PF00534"/>
    </source>
</evidence>
<dbReference type="OrthoDB" id="9772485at2"/>
<evidence type="ECO:0000313" key="2">
    <source>
        <dbReference type="EMBL" id="SDH53036.1"/>
    </source>
</evidence>
<keyword evidence="2" id="KW-0808">Transferase</keyword>
<gene>
    <name evidence="2" type="ORF">SAMN05216352_101564</name>
</gene>
<dbReference type="AlphaFoldDB" id="A0A1G8D5N0"/>
<dbReference type="EMBL" id="FNDU01000001">
    <property type="protein sequence ID" value="SDH53036.1"/>
    <property type="molecule type" value="Genomic_DNA"/>
</dbReference>
<evidence type="ECO:0000313" key="3">
    <source>
        <dbReference type="Proteomes" id="UP000199017"/>
    </source>
</evidence>
<dbReference type="SUPFAM" id="SSF53756">
    <property type="entry name" value="UDP-Glycosyltransferase/glycogen phosphorylase"/>
    <property type="match status" value="1"/>
</dbReference>
<sequence>MKTGETLNVLYLTPYYYSKRGNATTAKRMKEYLNKAGVTVNVFAFKEETASAEPYLEQADIVHALHVRKTAEWLTSNEIFIQKPFLLTTGGTDINIDLKEKQKKDSMAHLLEDAAALTVFTEDGKEKAVQDFPFLRGKTHVIPQAVNIPLPKQQTNLELPDGFPNILLPAGLRPVKDVLYVLDELDEKKKSYPNLRFMLIGEPLNKEIEQQVLHESSKRPWFTYHPPVEPEEMHILYKWADAVVNTSESEGQPVSLLEGMTEGVPALARNNPGNKSVVQPGCNGYLFSSPGQFSRQFEQLFSNDQLYQKLSEQARDYVLTYHHPVEEAKRYIELYKNILE</sequence>
<reference evidence="2 3" key="1">
    <citation type="submission" date="2016-10" db="EMBL/GenBank/DDBJ databases">
        <authorList>
            <person name="de Groot N.N."/>
        </authorList>
    </citation>
    <scope>NUCLEOTIDE SEQUENCE [LARGE SCALE GENOMIC DNA]</scope>
    <source>
        <strain evidence="3">P4B,CCM 7963,CECT 7998,DSM 25260,IBRC-M 10614,KCTC 13821</strain>
    </source>
</reference>
<accession>A0A1G8D5N0</accession>
<dbReference type="Proteomes" id="UP000199017">
    <property type="component" value="Unassembled WGS sequence"/>
</dbReference>
<dbReference type="PANTHER" id="PTHR46660:SF2">
    <property type="entry name" value="GLYCOSYLTRANSFERASE 1 DOMAIN-CONTAINING PROTEIN 1"/>
    <property type="match status" value="1"/>
</dbReference>
<name>A0A1G8D5N0_9BACI</name>
<dbReference type="Gene3D" id="3.40.50.2000">
    <property type="entry name" value="Glycogen Phosphorylase B"/>
    <property type="match status" value="2"/>
</dbReference>